<organism evidence="2">
    <name type="scientific">Cryptosporidium parvum</name>
    <dbReference type="NCBI Taxonomy" id="5807"/>
    <lineage>
        <taxon>Eukaryota</taxon>
        <taxon>Sar</taxon>
        <taxon>Alveolata</taxon>
        <taxon>Apicomplexa</taxon>
        <taxon>Conoidasida</taxon>
        <taxon>Coccidia</taxon>
        <taxon>Eucoccidiorida</taxon>
        <taxon>Eimeriorina</taxon>
        <taxon>Cryptosporidiidae</taxon>
        <taxon>Cryptosporidium</taxon>
    </lineage>
</organism>
<keyword evidence="1" id="KW-0472">Membrane</keyword>
<name>F0X698_CRYPV</name>
<protein>
    <submittedName>
        <fullName evidence="2">Uncharacterized protein</fullName>
    </submittedName>
</protein>
<accession>F0X698</accession>
<reference evidence="2" key="1">
    <citation type="submission" date="2011-02" db="EMBL/GenBank/DDBJ databases">
        <title>Construction and analysis of full-length cDNA library of Cryptosporidium parvum.</title>
        <authorList>
            <person name="Yamagishi J."/>
            <person name="Wakaguri H."/>
            <person name="Sugano S."/>
            <person name="Kawano S."/>
            <person name="Fujisaki K."/>
            <person name="Sugimoto C."/>
            <person name="Watanabe J."/>
            <person name="Suzuki Y."/>
            <person name="Kimata I."/>
            <person name="Xuan X."/>
        </authorList>
    </citation>
    <scope>NUCLEOTIDE SEQUENCE</scope>
    <source>
        <strain evidence="2">HNJ-1</strain>
    </source>
</reference>
<sequence length="44" mass="5126">MNNHHPSIRKQIFNFPLKSLNPLVSSLYFILSSFLYFLGGKIKD</sequence>
<keyword evidence="1" id="KW-0812">Transmembrane</keyword>
<dbReference type="EMBL" id="FX116016">
    <property type="protein sequence ID" value="BAJ78119.1"/>
    <property type="molecule type" value="mRNA"/>
</dbReference>
<evidence type="ECO:0000313" key="2">
    <source>
        <dbReference type="EMBL" id="BAJ78119.1"/>
    </source>
</evidence>
<evidence type="ECO:0000256" key="1">
    <source>
        <dbReference type="SAM" id="Phobius"/>
    </source>
</evidence>
<keyword evidence="1" id="KW-1133">Transmembrane helix</keyword>
<feature type="transmembrane region" description="Helical" evidence="1">
    <location>
        <begin position="20"/>
        <end position="38"/>
    </location>
</feature>
<dbReference type="AlphaFoldDB" id="F0X698"/>
<proteinExistence type="evidence at transcript level"/>